<gene>
    <name evidence="1" type="ORF">JA13_045</name>
</gene>
<accession>A0A384ZW31</accession>
<dbReference type="EMBL" id="MH460460">
    <property type="protein sequence ID" value="AXG66448.1"/>
    <property type="molecule type" value="Genomic_DNA"/>
</dbReference>
<reference evidence="1 2" key="1">
    <citation type="journal article" date="2018" name="Front. Microbiol.">
        <title>Jumbo Bacteriophages Are Represented Within an Increasing Diversity of Environmental Viruses Infecting the Emerging Phytopathogen, Dickeya solani.</title>
        <authorList>
            <person name="Day A.W."/>
            <person name="Ahn J."/>
            <person name="Salmond G.P.C."/>
        </authorList>
    </citation>
    <scope>NUCLEOTIDE SEQUENCE [LARGE SCALE GENOMIC DNA]</scope>
</reference>
<evidence type="ECO:0000313" key="2">
    <source>
        <dbReference type="Proteomes" id="UP000263742"/>
    </source>
</evidence>
<evidence type="ECO:0000313" key="1">
    <source>
        <dbReference type="EMBL" id="AXG66448.1"/>
    </source>
</evidence>
<protein>
    <submittedName>
        <fullName evidence="1">Uncharacterized protein</fullName>
    </submittedName>
</protein>
<organism evidence="1 2">
    <name type="scientific">Dickeya phage vB_DsoM_JA13</name>
    <dbReference type="NCBI Taxonomy" id="2283030"/>
    <lineage>
        <taxon>Viruses</taxon>
        <taxon>Duplodnaviria</taxon>
        <taxon>Heunggongvirae</taxon>
        <taxon>Uroviricota</taxon>
        <taxon>Caudoviricetes</taxon>
        <taxon>Salmondvirus</taxon>
        <taxon>Salmondvirus JA11</taxon>
    </lineage>
</organism>
<name>A0A384ZW31_9CAUD</name>
<sequence>MKKETLIKATNAVANATPEAIKSLDLKPVRKYKEHTSYSSAFAIGEHAELCFDMSEQIPFGRIEGIEFGVNGINYTVAMAVNTGTQEKPDYEFHSGRPIVGVDERLLDSFVSTLPNDIAGKYPTLEGCKFQIGDTVRFKLEDHVAKVGAAIPVLIWGVSYTKGKVMYDVSIDADEYQNTSAYNDIYERYLKHSMDRVDSVFIQPIGGWKLETN</sequence>
<dbReference type="Proteomes" id="UP000263742">
    <property type="component" value="Segment"/>
</dbReference>
<proteinExistence type="predicted"/>